<dbReference type="InterPro" id="IPR050228">
    <property type="entry name" value="Carboxylesterase_BioH"/>
</dbReference>
<dbReference type="Gene3D" id="3.40.50.1820">
    <property type="entry name" value="alpha/beta hydrolase"/>
    <property type="match status" value="1"/>
</dbReference>
<dbReference type="GO" id="GO:0016787">
    <property type="term" value="F:hydrolase activity"/>
    <property type="evidence" value="ECO:0007669"/>
    <property type="project" value="UniProtKB-KW"/>
</dbReference>
<name>A0ABU9AQF4_9BACT</name>
<dbReference type="RefSeq" id="WP_341403360.1">
    <property type="nucleotide sequence ID" value="NZ_JBBUKT010000002.1"/>
</dbReference>
<gene>
    <name evidence="2" type="ORF">WKV53_05545</name>
</gene>
<dbReference type="InterPro" id="IPR022742">
    <property type="entry name" value="Hydrolase_4"/>
</dbReference>
<dbReference type="PANTHER" id="PTHR43194">
    <property type="entry name" value="HYDROLASE ALPHA/BETA FOLD FAMILY"/>
    <property type="match status" value="1"/>
</dbReference>
<keyword evidence="3" id="KW-1185">Reference proteome</keyword>
<dbReference type="Proteomes" id="UP001371305">
    <property type="component" value="Unassembled WGS sequence"/>
</dbReference>
<evidence type="ECO:0000313" key="3">
    <source>
        <dbReference type="Proteomes" id="UP001371305"/>
    </source>
</evidence>
<accession>A0ABU9AQF4</accession>
<evidence type="ECO:0000313" key="2">
    <source>
        <dbReference type="EMBL" id="MEK7949945.1"/>
    </source>
</evidence>
<dbReference type="PANTHER" id="PTHR43194:SF5">
    <property type="entry name" value="PIMELOYL-[ACYL-CARRIER PROTEIN] METHYL ESTER ESTERASE"/>
    <property type="match status" value="1"/>
</dbReference>
<organism evidence="2 3">
    <name type="scientific">Luteolibacter soli</name>
    <dbReference type="NCBI Taxonomy" id="3135280"/>
    <lineage>
        <taxon>Bacteria</taxon>
        <taxon>Pseudomonadati</taxon>
        <taxon>Verrucomicrobiota</taxon>
        <taxon>Verrucomicrobiia</taxon>
        <taxon>Verrucomicrobiales</taxon>
        <taxon>Verrucomicrobiaceae</taxon>
        <taxon>Luteolibacter</taxon>
    </lineage>
</organism>
<sequence>MKRLRRVLRVFAVILLVLLAVALVVTGWWGSGHLVSPNRRPLQDYHREILAQPPEFGLKVEPFTAADQTPCLLVTGTREPGKAEKGRLLRGELQHRGVTVPPWGTQLGTIVMFYGHGGRKEDHLPICERFCAAGFRCLLLDIPGQGDHPATFGSFGLNESKLAGQVLAEATTRFKFPPSPALLFGISQGGAIALQAAACEPAKWTAVASVSTFASLDRPVFRSAEELLPHSLHFCCPVAAFSVGCGARLRAGFWPADVRPVAAAAKLHMPVMIAHGDHDPYIDIDQAKEIFAAVPDHRKQFRVVKGGDHNRVLSTGSLALYADLSQFFLKSLEPDPSPAAIERTE</sequence>
<protein>
    <submittedName>
        <fullName evidence="2">Alpha/beta fold hydrolase</fullName>
    </submittedName>
</protein>
<evidence type="ECO:0000259" key="1">
    <source>
        <dbReference type="Pfam" id="PF12146"/>
    </source>
</evidence>
<reference evidence="2 3" key="1">
    <citation type="submission" date="2024-04" db="EMBL/GenBank/DDBJ databases">
        <title>Luteolibacter sp. isolated from soil.</title>
        <authorList>
            <person name="An J."/>
        </authorList>
    </citation>
    <scope>NUCLEOTIDE SEQUENCE [LARGE SCALE GENOMIC DNA]</scope>
    <source>
        <strain evidence="2 3">Y139</strain>
    </source>
</reference>
<dbReference type="SUPFAM" id="SSF53474">
    <property type="entry name" value="alpha/beta-Hydrolases"/>
    <property type="match status" value="1"/>
</dbReference>
<comment type="caution">
    <text evidence="2">The sequence shown here is derived from an EMBL/GenBank/DDBJ whole genome shotgun (WGS) entry which is preliminary data.</text>
</comment>
<dbReference type="InterPro" id="IPR029058">
    <property type="entry name" value="AB_hydrolase_fold"/>
</dbReference>
<keyword evidence="2" id="KW-0378">Hydrolase</keyword>
<feature type="domain" description="Serine aminopeptidase S33" evidence="1">
    <location>
        <begin position="108"/>
        <end position="228"/>
    </location>
</feature>
<dbReference type="Pfam" id="PF12146">
    <property type="entry name" value="Hydrolase_4"/>
    <property type="match status" value="1"/>
</dbReference>
<proteinExistence type="predicted"/>
<dbReference type="EMBL" id="JBBUKT010000002">
    <property type="protein sequence ID" value="MEK7949945.1"/>
    <property type="molecule type" value="Genomic_DNA"/>
</dbReference>